<evidence type="ECO:0000259" key="2">
    <source>
        <dbReference type="PROSITE" id="PS50113"/>
    </source>
</evidence>
<dbReference type="Proteomes" id="UP001237595">
    <property type="component" value="Unassembled WGS sequence"/>
</dbReference>
<keyword evidence="5" id="KW-1185">Reference proteome</keyword>
<keyword evidence="4" id="KW-0808">Transferase</keyword>
<gene>
    <name evidence="4" type="ORF">QFW96_24385</name>
</gene>
<dbReference type="GO" id="GO:0052621">
    <property type="term" value="F:diguanylate cyclase activity"/>
    <property type="evidence" value="ECO:0007669"/>
    <property type="project" value="UniProtKB-EC"/>
</dbReference>
<dbReference type="Pfam" id="PF13426">
    <property type="entry name" value="PAS_9"/>
    <property type="match status" value="1"/>
</dbReference>
<dbReference type="InterPro" id="IPR035965">
    <property type="entry name" value="PAS-like_dom_sf"/>
</dbReference>
<organism evidence="4 5">
    <name type="scientific">Saccharopolyspora ipomoeae</name>
    <dbReference type="NCBI Taxonomy" id="3042027"/>
    <lineage>
        <taxon>Bacteria</taxon>
        <taxon>Bacillati</taxon>
        <taxon>Actinomycetota</taxon>
        <taxon>Actinomycetes</taxon>
        <taxon>Pseudonocardiales</taxon>
        <taxon>Pseudonocardiaceae</taxon>
        <taxon>Saccharopolyspora</taxon>
    </lineage>
</organism>
<dbReference type="CDD" id="cd00130">
    <property type="entry name" value="PAS"/>
    <property type="match status" value="2"/>
</dbReference>
<evidence type="ECO:0000259" key="1">
    <source>
        <dbReference type="PROSITE" id="PS50112"/>
    </source>
</evidence>
<dbReference type="EMBL" id="JASAOF010000021">
    <property type="protein sequence ID" value="MDI2031788.1"/>
    <property type="molecule type" value="Genomic_DNA"/>
</dbReference>
<dbReference type="SMART" id="SM00091">
    <property type="entry name" value="PAS"/>
    <property type="match status" value="2"/>
</dbReference>
<dbReference type="PANTHER" id="PTHR44757">
    <property type="entry name" value="DIGUANYLATE CYCLASE DGCP"/>
    <property type="match status" value="1"/>
</dbReference>
<dbReference type="Pfam" id="PF00989">
    <property type="entry name" value="PAS"/>
    <property type="match status" value="1"/>
</dbReference>
<accession>A0ABT6PUV6</accession>
<evidence type="ECO:0000259" key="3">
    <source>
        <dbReference type="PROSITE" id="PS50887"/>
    </source>
</evidence>
<dbReference type="SUPFAM" id="SSF55073">
    <property type="entry name" value="Nucleotide cyclase"/>
    <property type="match status" value="1"/>
</dbReference>
<dbReference type="Pfam" id="PF00990">
    <property type="entry name" value="GGDEF"/>
    <property type="match status" value="1"/>
</dbReference>
<dbReference type="SMART" id="SM00267">
    <property type="entry name" value="GGDEF"/>
    <property type="match status" value="1"/>
</dbReference>
<feature type="domain" description="PAS" evidence="1">
    <location>
        <begin position="21"/>
        <end position="53"/>
    </location>
</feature>
<dbReference type="InterPro" id="IPR001610">
    <property type="entry name" value="PAC"/>
</dbReference>
<evidence type="ECO:0000313" key="5">
    <source>
        <dbReference type="Proteomes" id="UP001237595"/>
    </source>
</evidence>
<dbReference type="NCBIfam" id="TIGR00229">
    <property type="entry name" value="sensory_box"/>
    <property type="match status" value="2"/>
</dbReference>
<dbReference type="EC" id="2.7.7.65" evidence="4"/>
<name>A0ABT6PUV6_9PSEU</name>
<dbReference type="RefSeq" id="WP_281458052.1">
    <property type="nucleotide sequence ID" value="NZ_JASAOF010000021.1"/>
</dbReference>
<proteinExistence type="predicted"/>
<dbReference type="InterPro" id="IPR052155">
    <property type="entry name" value="Biofilm_reg_signaling"/>
</dbReference>
<dbReference type="PROSITE" id="PS50113">
    <property type="entry name" value="PAC"/>
    <property type="match status" value="1"/>
</dbReference>
<dbReference type="InterPro" id="IPR013767">
    <property type="entry name" value="PAS_fold"/>
</dbReference>
<dbReference type="PROSITE" id="PS50887">
    <property type="entry name" value="GGDEF"/>
    <property type="match status" value="1"/>
</dbReference>
<dbReference type="InterPro" id="IPR000014">
    <property type="entry name" value="PAS"/>
</dbReference>
<dbReference type="InterPro" id="IPR029787">
    <property type="entry name" value="Nucleotide_cyclase"/>
</dbReference>
<dbReference type="InterPro" id="IPR000160">
    <property type="entry name" value="GGDEF_dom"/>
</dbReference>
<evidence type="ECO:0000313" key="4">
    <source>
        <dbReference type="EMBL" id="MDI2031788.1"/>
    </source>
</evidence>
<feature type="domain" description="PAS" evidence="1">
    <location>
        <begin position="130"/>
        <end position="199"/>
    </location>
</feature>
<protein>
    <submittedName>
        <fullName evidence="4">Diguanylate cyclase</fullName>
        <ecNumber evidence="4">2.7.7.65</ecNumber>
    </submittedName>
</protein>
<keyword evidence="4" id="KW-0548">Nucleotidyltransferase</keyword>
<dbReference type="SMART" id="SM00086">
    <property type="entry name" value="PAC"/>
    <property type="match status" value="2"/>
</dbReference>
<dbReference type="PROSITE" id="PS50112">
    <property type="entry name" value="PAS"/>
    <property type="match status" value="2"/>
</dbReference>
<dbReference type="InterPro" id="IPR043128">
    <property type="entry name" value="Rev_trsase/Diguanyl_cyclase"/>
</dbReference>
<feature type="domain" description="GGDEF" evidence="3">
    <location>
        <begin position="291"/>
        <end position="417"/>
    </location>
</feature>
<feature type="domain" description="PAC" evidence="2">
    <location>
        <begin position="84"/>
        <end position="136"/>
    </location>
</feature>
<comment type="caution">
    <text evidence="4">The sequence shown here is derived from an EMBL/GenBank/DDBJ whole genome shotgun (WGS) entry which is preliminary data.</text>
</comment>
<dbReference type="Gene3D" id="3.30.450.20">
    <property type="entry name" value="PAS domain"/>
    <property type="match status" value="2"/>
</dbReference>
<dbReference type="Gene3D" id="3.30.70.270">
    <property type="match status" value="1"/>
</dbReference>
<reference evidence="4 5" key="1">
    <citation type="submission" date="2023-04" db="EMBL/GenBank/DDBJ databases">
        <title>Draft genome sequence of Saccharopolyspora sp. TS4A08 isolated from sweet potato rhizospheric soil.</title>
        <authorList>
            <person name="Suksaard P."/>
            <person name="Duangmal K."/>
        </authorList>
    </citation>
    <scope>NUCLEOTIDE SEQUENCE [LARGE SCALE GENOMIC DNA]</scope>
    <source>
        <strain evidence="4 5">TS4A08</strain>
    </source>
</reference>
<dbReference type="InterPro" id="IPR000700">
    <property type="entry name" value="PAS-assoc_C"/>
</dbReference>
<sequence>MDNREDNALDTVAWEALWKRVPSPVALVDLQGRIIEANPSLCRMLGYARERLLELSPSDVTYGRGPVLDLESAAKMAEEEQDSSSEEKRLVRADGSVIWALISSASVPTRAGGQQLIISQFQDITAQRASDLLWRQVLSNAPVGMAMNDLYARATAVNDKVCELVGYSRDELIGCGTELAYEPDKERIEALYAEFREGRVESASLDFCMRHRDGHPFWLAGRFSLIRGPDDRPTSVVCLYEALNGAARVNEEHLAELTRKALHDPLTGLANRALFLDRFQKQLGELTGRRGLLALFMIDLDGLKAINDTHGHLAGDAFLQAAAEQLLSAVRPDDTVARIGGDEFVVLATVADQDRAERMRKRIDQQLNKQATAPGRDHITLAASVGLATTNDVATTSHTLLGEADRDMYARKRARTR</sequence>
<dbReference type="NCBIfam" id="TIGR00254">
    <property type="entry name" value="GGDEF"/>
    <property type="match status" value="1"/>
</dbReference>
<dbReference type="PANTHER" id="PTHR44757:SF2">
    <property type="entry name" value="BIOFILM ARCHITECTURE MAINTENANCE PROTEIN MBAA"/>
    <property type="match status" value="1"/>
</dbReference>
<dbReference type="CDD" id="cd01949">
    <property type="entry name" value="GGDEF"/>
    <property type="match status" value="1"/>
</dbReference>
<dbReference type="SUPFAM" id="SSF55785">
    <property type="entry name" value="PYP-like sensor domain (PAS domain)"/>
    <property type="match status" value="2"/>
</dbReference>